<keyword evidence="3" id="KW-1185">Reference proteome</keyword>
<comment type="caution">
    <text evidence="2">The sequence shown here is derived from an EMBL/GenBank/DDBJ whole genome shotgun (WGS) entry which is preliminary data.</text>
</comment>
<organism evidence="2 3">
    <name type="scientific">Hibiscus sabdariffa</name>
    <name type="common">roselle</name>
    <dbReference type="NCBI Taxonomy" id="183260"/>
    <lineage>
        <taxon>Eukaryota</taxon>
        <taxon>Viridiplantae</taxon>
        <taxon>Streptophyta</taxon>
        <taxon>Embryophyta</taxon>
        <taxon>Tracheophyta</taxon>
        <taxon>Spermatophyta</taxon>
        <taxon>Magnoliopsida</taxon>
        <taxon>eudicotyledons</taxon>
        <taxon>Gunneridae</taxon>
        <taxon>Pentapetalae</taxon>
        <taxon>rosids</taxon>
        <taxon>malvids</taxon>
        <taxon>Malvales</taxon>
        <taxon>Malvaceae</taxon>
        <taxon>Malvoideae</taxon>
        <taxon>Hibiscus</taxon>
    </lineage>
</organism>
<dbReference type="Pfam" id="PF13966">
    <property type="entry name" value="zf-RVT"/>
    <property type="match status" value="1"/>
</dbReference>
<name>A0ABR2T7G4_9ROSI</name>
<dbReference type="EMBL" id="JBBPBN010000008">
    <property type="protein sequence ID" value="KAK9033435.1"/>
    <property type="molecule type" value="Genomic_DNA"/>
</dbReference>
<evidence type="ECO:0000313" key="2">
    <source>
        <dbReference type="EMBL" id="KAK9033435.1"/>
    </source>
</evidence>
<evidence type="ECO:0000259" key="1">
    <source>
        <dbReference type="Pfam" id="PF13966"/>
    </source>
</evidence>
<sequence>MPHMRGKAYIRPYRNSGAFSSFRLALARPTISGVAMTQSLPTLPKVRIFSWRLGHDCLPTGSRVATAGLGLGLCPFCPTTVETSLHAFRDCPDASEALHLCGFPSLVTASLTTSILDWLVEAARSLSREDFAKLLLVLWNLWNRQNLWADSFLSYLATPPSGVVAISVDGAFIQSHGADIGVVARDSNGRVLGGLA</sequence>
<accession>A0ABR2T7G4</accession>
<proteinExistence type="predicted"/>
<feature type="domain" description="Reverse transcriptase zinc-binding" evidence="1">
    <location>
        <begin position="43"/>
        <end position="95"/>
    </location>
</feature>
<gene>
    <name evidence="2" type="ORF">V6N11_018468</name>
</gene>
<reference evidence="2 3" key="1">
    <citation type="journal article" date="2024" name="G3 (Bethesda)">
        <title>Genome assembly of Hibiscus sabdariffa L. provides insights into metabolisms of medicinal natural products.</title>
        <authorList>
            <person name="Kim T."/>
        </authorList>
    </citation>
    <scope>NUCLEOTIDE SEQUENCE [LARGE SCALE GENOMIC DNA]</scope>
    <source>
        <strain evidence="2">TK-2024</strain>
        <tissue evidence="2">Old leaves</tissue>
    </source>
</reference>
<dbReference type="InterPro" id="IPR026960">
    <property type="entry name" value="RVT-Znf"/>
</dbReference>
<dbReference type="Proteomes" id="UP001396334">
    <property type="component" value="Unassembled WGS sequence"/>
</dbReference>
<evidence type="ECO:0000313" key="3">
    <source>
        <dbReference type="Proteomes" id="UP001396334"/>
    </source>
</evidence>
<protein>
    <recommendedName>
        <fullName evidence="1">Reverse transcriptase zinc-binding domain-containing protein</fullName>
    </recommendedName>
</protein>